<dbReference type="EMBL" id="GBRH01226991">
    <property type="protein sequence ID" value="JAD70904.1"/>
    <property type="molecule type" value="Transcribed_RNA"/>
</dbReference>
<reference evidence="1" key="1">
    <citation type="submission" date="2014-09" db="EMBL/GenBank/DDBJ databases">
        <authorList>
            <person name="Magalhaes I.L.F."/>
            <person name="Oliveira U."/>
            <person name="Santos F.R."/>
            <person name="Vidigal T.H.D.A."/>
            <person name="Brescovit A.D."/>
            <person name="Santos A.J."/>
        </authorList>
    </citation>
    <scope>NUCLEOTIDE SEQUENCE</scope>
    <source>
        <tissue evidence="1">Shoot tissue taken approximately 20 cm above the soil surface</tissue>
    </source>
</reference>
<dbReference type="AlphaFoldDB" id="A0A0A9C3L6"/>
<sequence>METIAPQEQERCAIKQVNKSSHHKYLSRNIA</sequence>
<name>A0A0A9C3L6_ARUDO</name>
<protein>
    <submittedName>
        <fullName evidence="1">Uncharacterized protein</fullName>
    </submittedName>
</protein>
<reference evidence="1" key="2">
    <citation type="journal article" date="2015" name="Data Brief">
        <title>Shoot transcriptome of the giant reed, Arundo donax.</title>
        <authorList>
            <person name="Barrero R.A."/>
            <person name="Guerrero F.D."/>
            <person name="Moolhuijzen P."/>
            <person name="Goolsby J.A."/>
            <person name="Tidwell J."/>
            <person name="Bellgard S.E."/>
            <person name="Bellgard M.I."/>
        </authorList>
    </citation>
    <scope>NUCLEOTIDE SEQUENCE</scope>
    <source>
        <tissue evidence="1">Shoot tissue taken approximately 20 cm above the soil surface</tissue>
    </source>
</reference>
<organism evidence="1">
    <name type="scientific">Arundo donax</name>
    <name type="common">Giant reed</name>
    <name type="synonym">Donax arundinaceus</name>
    <dbReference type="NCBI Taxonomy" id="35708"/>
    <lineage>
        <taxon>Eukaryota</taxon>
        <taxon>Viridiplantae</taxon>
        <taxon>Streptophyta</taxon>
        <taxon>Embryophyta</taxon>
        <taxon>Tracheophyta</taxon>
        <taxon>Spermatophyta</taxon>
        <taxon>Magnoliopsida</taxon>
        <taxon>Liliopsida</taxon>
        <taxon>Poales</taxon>
        <taxon>Poaceae</taxon>
        <taxon>PACMAD clade</taxon>
        <taxon>Arundinoideae</taxon>
        <taxon>Arundineae</taxon>
        <taxon>Arundo</taxon>
    </lineage>
</organism>
<accession>A0A0A9C3L6</accession>
<proteinExistence type="predicted"/>
<evidence type="ECO:0000313" key="1">
    <source>
        <dbReference type="EMBL" id="JAD70904.1"/>
    </source>
</evidence>